<evidence type="ECO:0000313" key="3">
    <source>
        <dbReference type="Proteomes" id="UP000593565"/>
    </source>
</evidence>
<keyword evidence="3" id="KW-1185">Reference proteome</keyword>
<protein>
    <submittedName>
        <fullName evidence="2">Uncharacterized protein</fullName>
    </submittedName>
</protein>
<gene>
    <name evidence="2" type="ORF">AMELA_G00178080</name>
</gene>
<reference evidence="2 3" key="1">
    <citation type="submission" date="2020-02" db="EMBL/GenBank/DDBJ databases">
        <title>A chromosome-scale genome assembly of the black bullhead catfish (Ameiurus melas).</title>
        <authorList>
            <person name="Wen M."/>
            <person name="Zham M."/>
            <person name="Cabau C."/>
            <person name="Klopp C."/>
            <person name="Donnadieu C."/>
            <person name="Roques C."/>
            <person name="Bouchez O."/>
            <person name="Lampietro C."/>
            <person name="Jouanno E."/>
            <person name="Herpin A."/>
            <person name="Louis A."/>
            <person name="Berthelot C."/>
            <person name="Parey E."/>
            <person name="Roest-Crollius H."/>
            <person name="Braasch I."/>
            <person name="Postlethwait J."/>
            <person name="Robinson-Rechavi M."/>
            <person name="Echchiki A."/>
            <person name="Begum T."/>
            <person name="Montfort J."/>
            <person name="Schartl M."/>
            <person name="Bobe J."/>
            <person name="Guiguen Y."/>
        </authorList>
    </citation>
    <scope>NUCLEOTIDE SEQUENCE [LARGE SCALE GENOMIC DNA]</scope>
    <source>
        <strain evidence="2">M_S1</strain>
        <tissue evidence="2">Blood</tissue>
    </source>
</reference>
<proteinExistence type="predicted"/>
<feature type="region of interest" description="Disordered" evidence="1">
    <location>
        <begin position="1"/>
        <end position="27"/>
    </location>
</feature>
<evidence type="ECO:0000256" key="1">
    <source>
        <dbReference type="SAM" id="MobiDB-lite"/>
    </source>
</evidence>
<evidence type="ECO:0000313" key="2">
    <source>
        <dbReference type="EMBL" id="KAF4079437.1"/>
    </source>
</evidence>
<dbReference type="EMBL" id="JAAGNN010000015">
    <property type="protein sequence ID" value="KAF4079437.1"/>
    <property type="molecule type" value="Genomic_DNA"/>
</dbReference>
<dbReference type="AlphaFoldDB" id="A0A7J6ABN4"/>
<comment type="caution">
    <text evidence="2">The sequence shown here is derived from an EMBL/GenBank/DDBJ whole genome shotgun (WGS) entry which is preliminary data.</text>
</comment>
<name>A0A7J6ABN4_AMEME</name>
<accession>A0A7J6ABN4</accession>
<feature type="compositionally biased region" description="Polar residues" evidence="1">
    <location>
        <begin position="1"/>
        <end position="18"/>
    </location>
</feature>
<organism evidence="2 3">
    <name type="scientific">Ameiurus melas</name>
    <name type="common">Black bullhead</name>
    <name type="synonym">Silurus melas</name>
    <dbReference type="NCBI Taxonomy" id="219545"/>
    <lineage>
        <taxon>Eukaryota</taxon>
        <taxon>Metazoa</taxon>
        <taxon>Chordata</taxon>
        <taxon>Craniata</taxon>
        <taxon>Vertebrata</taxon>
        <taxon>Euteleostomi</taxon>
        <taxon>Actinopterygii</taxon>
        <taxon>Neopterygii</taxon>
        <taxon>Teleostei</taxon>
        <taxon>Ostariophysi</taxon>
        <taxon>Siluriformes</taxon>
        <taxon>Ictaluridae</taxon>
        <taxon>Ameiurus</taxon>
    </lineage>
</organism>
<dbReference type="Proteomes" id="UP000593565">
    <property type="component" value="Unassembled WGS sequence"/>
</dbReference>
<sequence>MATLARQRQNPDPFSSRSRPVLSSAADSLSPDNMHVYGQIPACEHVSRAVRHVCGPAVKPVGFPSRYGKSVERTPSRQFIATATWRPFCYSDGTLRTLAASPLLSSTYHL</sequence>